<evidence type="ECO:0000313" key="1">
    <source>
        <dbReference type="Proteomes" id="UP000887565"/>
    </source>
</evidence>
<protein>
    <submittedName>
        <fullName evidence="2">Uncharacterized protein</fullName>
    </submittedName>
</protein>
<dbReference type="WBParaSite" id="nRc.2.0.1.t27339-RA">
    <property type="protein sequence ID" value="nRc.2.0.1.t27339-RA"/>
    <property type="gene ID" value="nRc.2.0.1.g27339"/>
</dbReference>
<organism evidence="1 2">
    <name type="scientific">Romanomermis culicivorax</name>
    <name type="common">Nematode worm</name>
    <dbReference type="NCBI Taxonomy" id="13658"/>
    <lineage>
        <taxon>Eukaryota</taxon>
        <taxon>Metazoa</taxon>
        <taxon>Ecdysozoa</taxon>
        <taxon>Nematoda</taxon>
        <taxon>Enoplea</taxon>
        <taxon>Dorylaimia</taxon>
        <taxon>Mermithida</taxon>
        <taxon>Mermithoidea</taxon>
        <taxon>Mermithidae</taxon>
        <taxon>Romanomermis</taxon>
    </lineage>
</organism>
<name>A0A915JMA5_ROMCU</name>
<evidence type="ECO:0000313" key="2">
    <source>
        <dbReference type="WBParaSite" id="nRc.2.0.1.t27339-RA"/>
    </source>
</evidence>
<dbReference type="AlphaFoldDB" id="A0A915JMA5"/>
<dbReference type="Proteomes" id="UP000887565">
    <property type="component" value="Unplaced"/>
</dbReference>
<reference evidence="2" key="1">
    <citation type="submission" date="2022-11" db="UniProtKB">
        <authorList>
            <consortium name="WormBaseParasite"/>
        </authorList>
    </citation>
    <scope>IDENTIFICATION</scope>
</reference>
<sequence length="91" mass="10024">MAKIMAEKTVHVKLMARLSIKTDYKDVSLTLKLSLRMAYWKYKVRGVNLPILGAESSFEGGNLLNKLSVNIICKAVLANDKAKAKPSDGSQ</sequence>
<proteinExistence type="predicted"/>
<accession>A0A915JMA5</accession>
<keyword evidence="1" id="KW-1185">Reference proteome</keyword>